<evidence type="ECO:0000313" key="7">
    <source>
        <dbReference type="EMBL" id="RKS84715.1"/>
    </source>
</evidence>
<evidence type="ECO:0000256" key="2">
    <source>
        <dbReference type="ARBA" id="ARBA00022670"/>
    </source>
</evidence>
<dbReference type="GO" id="GO:0004175">
    <property type="term" value="F:endopeptidase activity"/>
    <property type="evidence" value="ECO:0007669"/>
    <property type="project" value="TreeGrafter"/>
</dbReference>
<accession>A0A495RBC2</accession>
<dbReference type="Pfam" id="PF17804">
    <property type="entry name" value="TSP_NTD"/>
    <property type="match status" value="1"/>
</dbReference>
<dbReference type="InterPro" id="IPR020992">
    <property type="entry name" value="Tail_Prtase_C"/>
</dbReference>
<organism evidence="7 8">
    <name type="scientific">Orbus hercynius</name>
    <dbReference type="NCBI Taxonomy" id="593135"/>
    <lineage>
        <taxon>Bacteria</taxon>
        <taxon>Pseudomonadati</taxon>
        <taxon>Pseudomonadota</taxon>
        <taxon>Gammaproteobacteria</taxon>
        <taxon>Orbales</taxon>
        <taxon>Orbaceae</taxon>
        <taxon>Orbus</taxon>
    </lineage>
</organism>
<dbReference type="Gene3D" id="3.30.750.44">
    <property type="match status" value="1"/>
</dbReference>
<dbReference type="CDD" id="cd07560">
    <property type="entry name" value="Peptidase_S41_CPP"/>
    <property type="match status" value="1"/>
</dbReference>
<protein>
    <submittedName>
        <fullName evidence="7">S41A family C-terminal processing peptidase-1</fullName>
    </submittedName>
</protein>
<name>A0A495RBC2_9GAMM</name>
<evidence type="ECO:0000313" key="8">
    <source>
        <dbReference type="Proteomes" id="UP000278542"/>
    </source>
</evidence>
<dbReference type="GO" id="GO:0007165">
    <property type="term" value="P:signal transduction"/>
    <property type="evidence" value="ECO:0007669"/>
    <property type="project" value="TreeGrafter"/>
</dbReference>
<sequence>MKNIMRCLSDKSRLFGIIFVAILLINNFAQAKDYNINELPTLEPESTHSVVARRVTNYFTQSHFRDFNLDGVFSSKIFDRYFKLLDSSKATFIQSDIDSFRVKQTQIGQNLRNGDLSTAFDIYNLSLKKRFARYQYALSLLAQPMDFTVDESIDFKREDMAWPTSEEELNEFWRKKVKYDELSLALSGKNEDEIRTILSKRYNRILRTLIQTKPEDAFQVFMNAFAREIDPHTSYLAPRIKRDFDSEMSLSFEGIGATLTQDDDYTRIVSFVTGGPAERSKQLAVGDRIIGVGQKGKPVEDVIGWRLDDIVEKIRGPKGSIVQLEILPAGNNSQPKVIELARDKIHFEDREAKLSIISTSRGDVGVIDIPSFYIGLTAKVAQLLAEANQKNLKGIVIDLRNNGGGSLAEVISLTGLFIEKGPVVQVKDNMQKLAVYDDKDSNIEYQGPILVMINRHSASASEIFSAALQDYGRAIIVGENSYGKGTVQTSRNIAYPIDAMIHPDWPELGGVQYTIQKFYRINGGSTQLKGVKPDLEMSTLQYVDETGERFLDNALPWDSVVAAKYPIFFDVNSVLPQLIKSHLARAKLSPEFNYIEENIVDYNAKKDHLYVVSLNKAVREAEQKQNDSKTLLRMNERLKRANLAEIKTLDEMPKDFKMPDAYLDEAVEILLDFSQYYIPAKSSLSPSDTDMLYILQDVEIK</sequence>
<dbReference type="Pfam" id="PF11818">
    <property type="entry name" value="DUF3340"/>
    <property type="match status" value="1"/>
</dbReference>
<dbReference type="CDD" id="cd06782">
    <property type="entry name" value="cpPDZ_CPP-like"/>
    <property type="match status" value="1"/>
</dbReference>
<dbReference type="Gene3D" id="2.30.42.10">
    <property type="match status" value="1"/>
</dbReference>
<dbReference type="InterPro" id="IPR004447">
    <property type="entry name" value="Peptidase_S41A"/>
</dbReference>
<keyword evidence="4 5" id="KW-0720">Serine protease</keyword>
<dbReference type="GO" id="GO:0030288">
    <property type="term" value="C:outer membrane-bounded periplasmic space"/>
    <property type="evidence" value="ECO:0007669"/>
    <property type="project" value="TreeGrafter"/>
</dbReference>
<dbReference type="Proteomes" id="UP000278542">
    <property type="component" value="Unassembled WGS sequence"/>
</dbReference>
<dbReference type="InterPro" id="IPR005151">
    <property type="entry name" value="Tail-specific_protease"/>
</dbReference>
<comment type="caution">
    <text evidence="7">The sequence shown here is derived from an EMBL/GenBank/DDBJ whole genome shotgun (WGS) entry which is preliminary data.</text>
</comment>
<keyword evidence="8" id="KW-1185">Reference proteome</keyword>
<proteinExistence type="inferred from homology"/>
<dbReference type="AlphaFoldDB" id="A0A495RBC2"/>
<evidence type="ECO:0000256" key="4">
    <source>
        <dbReference type="ARBA" id="ARBA00022825"/>
    </source>
</evidence>
<keyword evidence="2 5" id="KW-0645">Protease</keyword>
<dbReference type="NCBIfam" id="TIGR00225">
    <property type="entry name" value="prc"/>
    <property type="match status" value="1"/>
</dbReference>
<dbReference type="SMART" id="SM00228">
    <property type="entry name" value="PDZ"/>
    <property type="match status" value="1"/>
</dbReference>
<dbReference type="InterPro" id="IPR036034">
    <property type="entry name" value="PDZ_sf"/>
</dbReference>
<dbReference type="SUPFAM" id="SSF52096">
    <property type="entry name" value="ClpP/crotonase"/>
    <property type="match status" value="1"/>
</dbReference>
<dbReference type="GO" id="GO:0006508">
    <property type="term" value="P:proteolysis"/>
    <property type="evidence" value="ECO:0007669"/>
    <property type="project" value="UniProtKB-KW"/>
</dbReference>
<dbReference type="GO" id="GO:0008236">
    <property type="term" value="F:serine-type peptidase activity"/>
    <property type="evidence" value="ECO:0007669"/>
    <property type="project" value="UniProtKB-KW"/>
</dbReference>
<keyword evidence="3 5" id="KW-0378">Hydrolase</keyword>
<dbReference type="SUPFAM" id="SSF50156">
    <property type="entry name" value="PDZ domain-like"/>
    <property type="match status" value="1"/>
</dbReference>
<dbReference type="PANTHER" id="PTHR32060:SF22">
    <property type="entry name" value="CARBOXYL-TERMINAL-PROCESSING PEPTIDASE 3, CHLOROPLASTIC"/>
    <property type="match status" value="1"/>
</dbReference>
<dbReference type="InterPro" id="IPR029045">
    <property type="entry name" value="ClpP/crotonase-like_dom_sf"/>
</dbReference>
<feature type="domain" description="PDZ" evidence="6">
    <location>
        <begin position="237"/>
        <end position="315"/>
    </location>
</feature>
<evidence type="ECO:0000259" key="6">
    <source>
        <dbReference type="PROSITE" id="PS50106"/>
    </source>
</evidence>
<dbReference type="Gene3D" id="3.90.226.10">
    <property type="entry name" value="2-enoyl-CoA Hydratase, Chain A, domain 1"/>
    <property type="match status" value="1"/>
</dbReference>
<evidence type="ECO:0000256" key="3">
    <source>
        <dbReference type="ARBA" id="ARBA00022801"/>
    </source>
</evidence>
<dbReference type="NCBIfam" id="NF008388">
    <property type="entry name" value="PRK11186.1"/>
    <property type="match status" value="1"/>
</dbReference>
<dbReference type="SMART" id="SM00245">
    <property type="entry name" value="TSPc"/>
    <property type="match status" value="1"/>
</dbReference>
<dbReference type="EMBL" id="RBWY01000004">
    <property type="protein sequence ID" value="RKS84715.1"/>
    <property type="molecule type" value="Genomic_DNA"/>
</dbReference>
<dbReference type="Pfam" id="PF03572">
    <property type="entry name" value="Peptidase_S41"/>
    <property type="match status" value="1"/>
</dbReference>
<dbReference type="Pfam" id="PF00595">
    <property type="entry name" value="PDZ"/>
    <property type="match status" value="1"/>
</dbReference>
<dbReference type="RefSeq" id="WP_211324685.1">
    <property type="nucleotide sequence ID" value="NZ_RBWY01000004.1"/>
</dbReference>
<dbReference type="InterPro" id="IPR001478">
    <property type="entry name" value="PDZ"/>
</dbReference>
<evidence type="ECO:0000256" key="1">
    <source>
        <dbReference type="ARBA" id="ARBA00009179"/>
    </source>
</evidence>
<dbReference type="PROSITE" id="PS50106">
    <property type="entry name" value="PDZ"/>
    <property type="match status" value="1"/>
</dbReference>
<gene>
    <name evidence="7" type="ORF">DES39_1930</name>
</gene>
<dbReference type="PANTHER" id="PTHR32060">
    <property type="entry name" value="TAIL-SPECIFIC PROTEASE"/>
    <property type="match status" value="1"/>
</dbReference>
<comment type="similarity">
    <text evidence="1 5">Belongs to the peptidase S41A family.</text>
</comment>
<dbReference type="InterPro" id="IPR040573">
    <property type="entry name" value="TSP_N"/>
</dbReference>
<reference evidence="7 8" key="1">
    <citation type="submission" date="2018-10" db="EMBL/GenBank/DDBJ databases">
        <title>Genomic Encyclopedia of Type Strains, Phase IV (KMG-IV): sequencing the most valuable type-strain genomes for metagenomic binning, comparative biology and taxonomic classification.</title>
        <authorList>
            <person name="Goeker M."/>
        </authorList>
    </citation>
    <scope>NUCLEOTIDE SEQUENCE [LARGE SCALE GENOMIC DNA]</scope>
    <source>
        <strain evidence="7 8">DSM 22228</strain>
    </source>
</reference>
<evidence type="ECO:0000256" key="5">
    <source>
        <dbReference type="RuleBase" id="RU004404"/>
    </source>
</evidence>